<organism evidence="2 3">
    <name type="scientific">Flavobacterium plantiphilum</name>
    <dbReference type="NCBI Taxonomy" id="3163297"/>
    <lineage>
        <taxon>Bacteria</taxon>
        <taxon>Pseudomonadati</taxon>
        <taxon>Bacteroidota</taxon>
        <taxon>Flavobacteriia</taxon>
        <taxon>Flavobacteriales</taxon>
        <taxon>Flavobacteriaceae</taxon>
        <taxon>Flavobacterium</taxon>
    </lineage>
</organism>
<dbReference type="Pfam" id="PF02464">
    <property type="entry name" value="CinA"/>
    <property type="match status" value="1"/>
</dbReference>
<dbReference type="NCBIfam" id="TIGR00199">
    <property type="entry name" value="PncC_domain"/>
    <property type="match status" value="1"/>
</dbReference>
<gene>
    <name evidence="2" type="ORF">ABS764_15365</name>
</gene>
<accession>A0ABW8XYS0</accession>
<evidence type="ECO:0000313" key="2">
    <source>
        <dbReference type="EMBL" id="MFL9832230.1"/>
    </source>
</evidence>
<sequence>MISQKVIECSNALVKRNWSIAFVESMSAGKMCYEFSRVPQSGKILIGGLVCYDGGMKEDLLAVPHYLLEKFTPESAEVTEAMAQNFCRTVPSDICVAITGLSTSGGSETPEKPVGTIFLYFIFPHKQISKRCQFKGNAEDIVNQTIDMAASVIIEELDQFDKQKKDN</sequence>
<proteinExistence type="predicted"/>
<evidence type="ECO:0000259" key="1">
    <source>
        <dbReference type="Pfam" id="PF02464"/>
    </source>
</evidence>
<protein>
    <submittedName>
        <fullName evidence="2">CinA family protein</fullName>
    </submittedName>
</protein>
<name>A0ABW8XYS0_9FLAO</name>
<dbReference type="EMBL" id="JBELQA010000010">
    <property type="protein sequence ID" value="MFL9832230.1"/>
    <property type="molecule type" value="Genomic_DNA"/>
</dbReference>
<reference evidence="2 3" key="1">
    <citation type="submission" date="2024-06" db="EMBL/GenBank/DDBJ databases">
        <authorList>
            <person name="Kaempfer P."/>
            <person name="Viver T."/>
        </authorList>
    </citation>
    <scope>NUCLEOTIDE SEQUENCE [LARGE SCALE GENOMIC DNA]</scope>
    <source>
        <strain evidence="2 3">ST-87</strain>
    </source>
</reference>
<evidence type="ECO:0000313" key="3">
    <source>
        <dbReference type="Proteomes" id="UP001629260"/>
    </source>
</evidence>
<dbReference type="RefSeq" id="WP_408082678.1">
    <property type="nucleotide sequence ID" value="NZ_JBELQA010000010.1"/>
</dbReference>
<dbReference type="Proteomes" id="UP001629260">
    <property type="component" value="Unassembled WGS sequence"/>
</dbReference>
<comment type="caution">
    <text evidence="2">The sequence shown here is derived from an EMBL/GenBank/DDBJ whole genome shotgun (WGS) entry which is preliminary data.</text>
</comment>
<dbReference type="Gene3D" id="3.90.950.20">
    <property type="entry name" value="CinA-like"/>
    <property type="match status" value="1"/>
</dbReference>
<feature type="domain" description="CinA C-terminal" evidence="1">
    <location>
        <begin position="8"/>
        <end position="156"/>
    </location>
</feature>
<dbReference type="InterPro" id="IPR036653">
    <property type="entry name" value="CinA-like_C"/>
</dbReference>
<dbReference type="InterPro" id="IPR008136">
    <property type="entry name" value="CinA_C"/>
</dbReference>
<keyword evidence="3" id="KW-1185">Reference proteome</keyword>
<dbReference type="SUPFAM" id="SSF142433">
    <property type="entry name" value="CinA-like"/>
    <property type="match status" value="1"/>
</dbReference>